<keyword evidence="3" id="KW-0677">Repeat</keyword>
<evidence type="ECO:0000256" key="3">
    <source>
        <dbReference type="ARBA" id="ARBA00022737"/>
    </source>
</evidence>
<dbReference type="InParanoid" id="G3ULJ5"/>
<keyword evidence="4" id="KW-1133">Transmembrane helix</keyword>
<feature type="chain" id="PRO_5003456400" evidence="5">
    <location>
        <begin position="17"/>
        <end position="546"/>
    </location>
</feature>
<evidence type="ECO:0000313" key="8">
    <source>
        <dbReference type="Proteomes" id="UP000007646"/>
    </source>
</evidence>
<dbReference type="GO" id="GO:0007155">
    <property type="term" value="P:cell adhesion"/>
    <property type="evidence" value="ECO:0007669"/>
    <property type="project" value="Ensembl"/>
</dbReference>
<keyword evidence="1" id="KW-0433">Leucine-rich repeat</keyword>
<dbReference type="Proteomes" id="UP000007646">
    <property type="component" value="Unassembled WGS sequence"/>
</dbReference>
<protein>
    <submittedName>
        <fullName evidence="7">Glycoprotein Ib platelet subunit alpha</fullName>
    </submittedName>
</protein>
<dbReference type="Ensembl" id="ENSLAFT00000034085.1">
    <property type="protein sequence ID" value="ENSLAFP00000028704.1"/>
    <property type="gene ID" value="ENSLAFG00000032715.1"/>
</dbReference>
<evidence type="ECO:0000256" key="1">
    <source>
        <dbReference type="ARBA" id="ARBA00022614"/>
    </source>
</evidence>
<dbReference type="GO" id="GO:0009897">
    <property type="term" value="C:external side of plasma membrane"/>
    <property type="evidence" value="ECO:0007669"/>
    <property type="project" value="Ensembl"/>
</dbReference>
<evidence type="ECO:0000256" key="5">
    <source>
        <dbReference type="SAM" id="SignalP"/>
    </source>
</evidence>
<evidence type="ECO:0000256" key="4">
    <source>
        <dbReference type="SAM" id="Phobius"/>
    </source>
</evidence>
<dbReference type="HOGENOM" id="CLU_027577_0_0_1"/>
<dbReference type="OMA" id="NPDFCCL"/>
<dbReference type="InterPro" id="IPR000483">
    <property type="entry name" value="Cys-rich_flank_reg_C"/>
</dbReference>
<accession>G3ULJ5</accession>
<dbReference type="GO" id="GO:0042730">
    <property type="term" value="P:fibrinolysis"/>
    <property type="evidence" value="ECO:0007669"/>
    <property type="project" value="Ensembl"/>
</dbReference>
<keyword evidence="4" id="KW-0472">Membrane</keyword>
<feature type="domain" description="LRRCT" evidence="6">
    <location>
        <begin position="220"/>
        <end position="280"/>
    </location>
</feature>
<dbReference type="InterPro" id="IPR032675">
    <property type="entry name" value="LRR_dom_sf"/>
</dbReference>
<organism evidence="7 8">
    <name type="scientific">Loxodonta africana</name>
    <name type="common">African elephant</name>
    <dbReference type="NCBI Taxonomy" id="9785"/>
    <lineage>
        <taxon>Eukaryota</taxon>
        <taxon>Metazoa</taxon>
        <taxon>Chordata</taxon>
        <taxon>Craniata</taxon>
        <taxon>Vertebrata</taxon>
        <taxon>Euteleostomi</taxon>
        <taxon>Mammalia</taxon>
        <taxon>Eutheria</taxon>
        <taxon>Afrotheria</taxon>
        <taxon>Proboscidea</taxon>
        <taxon>Elephantidae</taxon>
        <taxon>Loxodonta</taxon>
    </lineage>
</organism>
<sequence>MLLLFLLLLLPSPSHLHSICNVSEVDSKALVNCQKRGLKVLPPDLPTDTAILYLDENPLATFSTASVVNLTHLIQLHLEHCQLANLQTDGILSQLKMLDLSHNQLKSLPPLGRALPVLISLDVSFNQLALFSGALDGLSQLQELYLRGNHLKALPPGLLASTPRVKKLNLANNELDELPPGLLNGLDDLDTLYLQENCLRTIPKDFFGDSILPFAFLHSNPWVCNCEILYFRNWLRDNEQNVYLWKEGMEVKAMTPNVASVQCANLSDVPVYTYEGKGCATLGDDSDYDNYDDEEYQNVDKVPATTAVVRLSTDTEAHTESTASSGNHTLYSTLLQRFPIIQTTFTTEEPSDSTIFPNTAESITFSEIPKLTKEHTTTAATPEMTTMPTSPEPTSLPTTFEPFNFLNIRGVAQGNVDTSRNDPFLHPDFCCLLPLGFYVLGLLWLLFASVVLIWLLIWLQRLRPQAAAVYTAHLELQRGRQVTVSQAWLLFLQGSLPTFRSSLFLWVRPSGRVGPLMARRQPSALSLGRGQDLLGTVAIRYSGHSL</sequence>
<feature type="signal peptide" evidence="5">
    <location>
        <begin position="1"/>
        <end position="16"/>
    </location>
</feature>
<dbReference type="GO" id="GO:0007597">
    <property type="term" value="P:blood coagulation, intrinsic pathway"/>
    <property type="evidence" value="ECO:0007669"/>
    <property type="project" value="Ensembl"/>
</dbReference>
<dbReference type="SMART" id="SM00369">
    <property type="entry name" value="LRR_TYP"/>
    <property type="match status" value="6"/>
</dbReference>
<dbReference type="GO" id="GO:1990779">
    <property type="term" value="C:glycoprotein Ib-IX-V complex"/>
    <property type="evidence" value="ECO:0007669"/>
    <property type="project" value="Ensembl"/>
</dbReference>
<dbReference type="InterPro" id="IPR003591">
    <property type="entry name" value="Leu-rich_rpt_typical-subtyp"/>
</dbReference>
<dbReference type="STRING" id="9785.ENSLAFP00000028704"/>
<dbReference type="PANTHER" id="PTHR45712:SF30">
    <property type="entry name" value="LRRNT DOMAIN-CONTAINING PROTEIN"/>
    <property type="match status" value="1"/>
</dbReference>
<proteinExistence type="predicted"/>
<dbReference type="PANTHER" id="PTHR45712">
    <property type="entry name" value="AGAP008170-PA"/>
    <property type="match status" value="1"/>
</dbReference>
<dbReference type="InterPro" id="IPR050333">
    <property type="entry name" value="SLRP"/>
</dbReference>
<dbReference type="GeneTree" id="ENSGT00940000163073"/>
<dbReference type="GO" id="GO:0005615">
    <property type="term" value="C:extracellular space"/>
    <property type="evidence" value="ECO:0007669"/>
    <property type="project" value="TreeGrafter"/>
</dbReference>
<dbReference type="SUPFAM" id="SSF52058">
    <property type="entry name" value="L domain-like"/>
    <property type="match status" value="1"/>
</dbReference>
<gene>
    <name evidence="7" type="primary">GP1BA</name>
</gene>
<dbReference type="GO" id="GO:0010572">
    <property type="term" value="P:positive regulation of platelet activation"/>
    <property type="evidence" value="ECO:0007669"/>
    <property type="project" value="Ensembl"/>
</dbReference>
<keyword evidence="4" id="KW-0812">Transmembrane</keyword>
<reference evidence="7" key="3">
    <citation type="submission" date="2025-09" db="UniProtKB">
        <authorList>
            <consortium name="Ensembl"/>
        </authorList>
    </citation>
    <scope>IDENTIFICATION</scope>
    <source>
        <strain evidence="7">Isolate ISIS603380</strain>
    </source>
</reference>
<dbReference type="InterPro" id="IPR001611">
    <property type="entry name" value="Leu-rich_rpt"/>
</dbReference>
<keyword evidence="8" id="KW-1185">Reference proteome</keyword>
<dbReference type="Pfam" id="PF13855">
    <property type="entry name" value="LRR_8"/>
    <property type="match status" value="2"/>
</dbReference>
<dbReference type="eggNOG" id="KOG0619">
    <property type="taxonomic scope" value="Eukaryota"/>
</dbReference>
<dbReference type="GO" id="GO:0051209">
    <property type="term" value="P:release of sequestered calcium ion into cytosol"/>
    <property type="evidence" value="ECO:0007669"/>
    <property type="project" value="Ensembl"/>
</dbReference>
<evidence type="ECO:0000259" key="6">
    <source>
        <dbReference type="SMART" id="SM00082"/>
    </source>
</evidence>
<evidence type="ECO:0000256" key="2">
    <source>
        <dbReference type="ARBA" id="ARBA00022729"/>
    </source>
</evidence>
<keyword evidence="2 5" id="KW-0732">Signal</keyword>
<name>G3ULJ5_LOXAF</name>
<evidence type="ECO:0000313" key="7">
    <source>
        <dbReference type="Ensembl" id="ENSLAFP00000028704.1"/>
    </source>
</evidence>
<dbReference type="SMART" id="SM00082">
    <property type="entry name" value="LRRCT"/>
    <property type="match status" value="1"/>
</dbReference>
<reference evidence="7" key="2">
    <citation type="submission" date="2025-08" db="UniProtKB">
        <authorList>
            <consortium name="Ensembl"/>
        </authorList>
    </citation>
    <scope>IDENTIFICATION</scope>
    <source>
        <strain evidence="7">Isolate ISIS603380</strain>
    </source>
</reference>
<dbReference type="PROSITE" id="PS51450">
    <property type="entry name" value="LRR"/>
    <property type="match status" value="1"/>
</dbReference>
<reference evidence="7 8" key="1">
    <citation type="submission" date="2009-06" db="EMBL/GenBank/DDBJ databases">
        <title>The Genome Sequence of Loxodonta africana (African elephant).</title>
        <authorList>
            <person name="Di Palma F."/>
            <person name="Heiman D."/>
            <person name="Young S."/>
            <person name="Johnson J."/>
            <person name="Lander E.S."/>
            <person name="Lindblad-Toh K."/>
        </authorList>
    </citation>
    <scope>NUCLEOTIDE SEQUENCE [LARGE SCALE GENOMIC DNA]</scope>
    <source>
        <strain evidence="7 8">Isolate ISIS603380</strain>
    </source>
</reference>
<dbReference type="Gene3D" id="3.80.10.10">
    <property type="entry name" value="Ribonuclease Inhibitor"/>
    <property type="match status" value="1"/>
</dbReference>
<feature type="transmembrane region" description="Helical" evidence="4">
    <location>
        <begin position="435"/>
        <end position="459"/>
    </location>
</feature>
<dbReference type="FunCoup" id="G3ULJ5">
    <property type="interactions" value="11"/>
</dbReference>
<dbReference type="AlphaFoldDB" id="G3ULJ5"/>
<dbReference type="OrthoDB" id="676979at2759"/>